<evidence type="ECO:0000313" key="2">
    <source>
        <dbReference type="EMBL" id="KAK6983849.1"/>
    </source>
</evidence>
<feature type="region of interest" description="Disordered" evidence="1">
    <location>
        <begin position="244"/>
        <end position="268"/>
    </location>
</feature>
<dbReference type="Proteomes" id="UP001362999">
    <property type="component" value="Unassembled WGS sequence"/>
</dbReference>
<organism evidence="2 3">
    <name type="scientific">Favolaschia claudopus</name>
    <dbReference type="NCBI Taxonomy" id="2862362"/>
    <lineage>
        <taxon>Eukaryota</taxon>
        <taxon>Fungi</taxon>
        <taxon>Dikarya</taxon>
        <taxon>Basidiomycota</taxon>
        <taxon>Agaricomycotina</taxon>
        <taxon>Agaricomycetes</taxon>
        <taxon>Agaricomycetidae</taxon>
        <taxon>Agaricales</taxon>
        <taxon>Marasmiineae</taxon>
        <taxon>Mycenaceae</taxon>
        <taxon>Favolaschia</taxon>
    </lineage>
</organism>
<feature type="compositionally biased region" description="Low complexity" evidence="1">
    <location>
        <begin position="254"/>
        <end position="268"/>
    </location>
</feature>
<reference evidence="2 3" key="1">
    <citation type="journal article" date="2024" name="J Genomics">
        <title>Draft genome sequencing and assembly of Favolaschia claudopus CIRM-BRFM 2984 isolated from oak limbs.</title>
        <authorList>
            <person name="Navarro D."/>
            <person name="Drula E."/>
            <person name="Chaduli D."/>
            <person name="Cazenave R."/>
            <person name="Ahrendt S."/>
            <person name="Wang J."/>
            <person name="Lipzen A."/>
            <person name="Daum C."/>
            <person name="Barry K."/>
            <person name="Grigoriev I.V."/>
            <person name="Favel A."/>
            <person name="Rosso M.N."/>
            <person name="Martin F."/>
        </authorList>
    </citation>
    <scope>NUCLEOTIDE SEQUENCE [LARGE SCALE GENOMIC DNA]</scope>
    <source>
        <strain evidence="2 3">CIRM-BRFM 2984</strain>
    </source>
</reference>
<sequence>MPTSTTIDIASDRGRSSKGETPRHGRGHTPSPRDSDGIAGFGGVLSSLEKAYRSKDEVPCKYGGGRREGRMYGIHAKSTFVEIQPPPAEERPTARFRVCVATLIFGGYWDSIKICRRLGAFLPVPCEVPQNLVWRLHYCQDVGLKFRVRALQKSELAGREILSEKPRRDEAVSEISILLYYRLLPVMLLRGVYVVDAQSRPRPDSAVFCNLLFGWLHFGMVPNNYLESSPTSLNQGKILFRDSGCNEPEETASEESPAAASDPRLGIH</sequence>
<evidence type="ECO:0000313" key="3">
    <source>
        <dbReference type="Proteomes" id="UP001362999"/>
    </source>
</evidence>
<keyword evidence="3" id="KW-1185">Reference proteome</keyword>
<comment type="caution">
    <text evidence="2">The sequence shown here is derived from an EMBL/GenBank/DDBJ whole genome shotgun (WGS) entry which is preliminary data.</text>
</comment>
<feature type="region of interest" description="Disordered" evidence="1">
    <location>
        <begin position="1"/>
        <end position="41"/>
    </location>
</feature>
<dbReference type="EMBL" id="JAWWNJ010000147">
    <property type="protein sequence ID" value="KAK6983849.1"/>
    <property type="molecule type" value="Genomic_DNA"/>
</dbReference>
<feature type="compositionally biased region" description="Basic and acidic residues" evidence="1">
    <location>
        <begin position="10"/>
        <end position="23"/>
    </location>
</feature>
<proteinExistence type="predicted"/>
<gene>
    <name evidence="2" type="ORF">R3P38DRAFT_2807860</name>
</gene>
<protein>
    <submittedName>
        <fullName evidence="2">Uncharacterized protein</fullName>
    </submittedName>
</protein>
<evidence type="ECO:0000256" key="1">
    <source>
        <dbReference type="SAM" id="MobiDB-lite"/>
    </source>
</evidence>
<dbReference type="AlphaFoldDB" id="A0AAV9ZJ77"/>
<accession>A0AAV9ZJ77</accession>
<name>A0AAV9ZJ77_9AGAR</name>